<keyword evidence="1" id="KW-0235">DNA replication</keyword>
<proteinExistence type="predicted"/>
<dbReference type="Pfam" id="PF03215">
    <property type="entry name" value="Rad17"/>
    <property type="match status" value="1"/>
</dbReference>
<evidence type="ECO:0000313" key="4">
    <source>
        <dbReference type="EMBL" id="SVD41349.1"/>
    </source>
</evidence>
<keyword evidence="3" id="KW-0067">ATP-binding</keyword>
<dbReference type="GO" id="GO:0005524">
    <property type="term" value="F:ATP binding"/>
    <property type="evidence" value="ECO:0007669"/>
    <property type="project" value="UniProtKB-KW"/>
</dbReference>
<dbReference type="PANTHER" id="PTHR11669">
    <property type="entry name" value="REPLICATION FACTOR C / DNA POLYMERASE III GAMMA-TAU SUBUNIT"/>
    <property type="match status" value="1"/>
</dbReference>
<dbReference type="InterPro" id="IPR027417">
    <property type="entry name" value="P-loop_NTPase"/>
</dbReference>
<keyword evidence="2" id="KW-0547">Nucleotide-binding</keyword>
<dbReference type="EMBL" id="UINC01149088">
    <property type="protein sequence ID" value="SVD41349.1"/>
    <property type="molecule type" value="Genomic_DNA"/>
</dbReference>
<dbReference type="Gene3D" id="3.40.50.300">
    <property type="entry name" value="P-loop containing nucleotide triphosphate hydrolases"/>
    <property type="match status" value="1"/>
</dbReference>
<dbReference type="GO" id="GO:0003689">
    <property type="term" value="F:DNA clamp loader activity"/>
    <property type="evidence" value="ECO:0007669"/>
    <property type="project" value="TreeGrafter"/>
</dbReference>
<evidence type="ECO:0000256" key="3">
    <source>
        <dbReference type="ARBA" id="ARBA00022840"/>
    </source>
</evidence>
<dbReference type="AlphaFoldDB" id="A0A382V4D1"/>
<dbReference type="GO" id="GO:0006261">
    <property type="term" value="P:DNA-templated DNA replication"/>
    <property type="evidence" value="ECO:0007669"/>
    <property type="project" value="TreeGrafter"/>
</dbReference>
<dbReference type="InterPro" id="IPR050238">
    <property type="entry name" value="DNA_Rep/Repair_Clamp_Loader"/>
</dbReference>
<dbReference type="GO" id="GO:0005663">
    <property type="term" value="C:DNA replication factor C complex"/>
    <property type="evidence" value="ECO:0007669"/>
    <property type="project" value="TreeGrafter"/>
</dbReference>
<sequence length="63" mass="6729">MPPWLEKYAPQIFAELALSESTRRTIESVAITSSPPHLVIAGPAGVGKTATWRLIARQVLGSG</sequence>
<evidence type="ECO:0000256" key="1">
    <source>
        <dbReference type="ARBA" id="ARBA00022705"/>
    </source>
</evidence>
<feature type="non-terminal residue" evidence="4">
    <location>
        <position position="63"/>
    </location>
</feature>
<dbReference type="SUPFAM" id="SSF52540">
    <property type="entry name" value="P-loop containing nucleoside triphosphate hydrolases"/>
    <property type="match status" value="1"/>
</dbReference>
<reference evidence="4" key="1">
    <citation type="submission" date="2018-05" db="EMBL/GenBank/DDBJ databases">
        <authorList>
            <person name="Lanie J.A."/>
            <person name="Ng W.-L."/>
            <person name="Kazmierczak K.M."/>
            <person name="Andrzejewski T.M."/>
            <person name="Davidsen T.M."/>
            <person name="Wayne K.J."/>
            <person name="Tettelin H."/>
            <person name="Glass J.I."/>
            <person name="Rusch D."/>
            <person name="Podicherti R."/>
            <person name="Tsui H.-C.T."/>
            <person name="Winkler M.E."/>
        </authorList>
    </citation>
    <scope>NUCLEOTIDE SEQUENCE</scope>
</reference>
<dbReference type="PANTHER" id="PTHR11669:SF20">
    <property type="entry name" value="REPLICATION FACTOR C SUBUNIT 4"/>
    <property type="match status" value="1"/>
</dbReference>
<organism evidence="4">
    <name type="scientific">marine metagenome</name>
    <dbReference type="NCBI Taxonomy" id="408172"/>
    <lineage>
        <taxon>unclassified sequences</taxon>
        <taxon>metagenomes</taxon>
        <taxon>ecological metagenomes</taxon>
    </lineage>
</organism>
<protein>
    <submittedName>
        <fullName evidence="4">Uncharacterized protein</fullName>
    </submittedName>
</protein>
<dbReference type="GO" id="GO:0006281">
    <property type="term" value="P:DNA repair"/>
    <property type="evidence" value="ECO:0007669"/>
    <property type="project" value="TreeGrafter"/>
</dbReference>
<accession>A0A382V4D1</accession>
<gene>
    <name evidence="4" type="ORF">METZ01_LOCUS394203</name>
</gene>
<evidence type="ECO:0000256" key="2">
    <source>
        <dbReference type="ARBA" id="ARBA00022741"/>
    </source>
</evidence>
<name>A0A382V4D1_9ZZZZ</name>